<dbReference type="EMBL" id="LCTW02000354">
    <property type="protein sequence ID" value="KXX74414.1"/>
    <property type="molecule type" value="Genomic_DNA"/>
</dbReference>
<feature type="compositionally biased region" description="Polar residues" evidence="1">
    <location>
        <begin position="99"/>
        <end position="121"/>
    </location>
</feature>
<dbReference type="VEuPathDB" id="FungiDB:MMYC01_209191"/>
<feature type="compositionally biased region" description="Basic and acidic residues" evidence="1">
    <location>
        <begin position="57"/>
        <end position="66"/>
    </location>
</feature>
<sequence>MSASAHRPTGSGSRTPSDTHHGNRNVSTGTGKHGGVVPRSTPPLPSKPRAANGPQPRDARLPRESLTEFAEFIRSTGPSGGRVAPASASSAQAGPRNPSIVSKPTTEPSRPSTTASNSNRPKLQARDAAVDYRDDNSDLIDFIRRGPPSTSGNPRIPRAVAPFRTTMDSDQMSAAVGGKAVDAQLRDIEFRSSQASTSVTDYSVPPSVQSSVNSHSALLSRNKALPVEAGDSDMPIPKRKTRRVRDPYAIDISDEELDEDYDDDLTPKPKRRVQTQEESLIDFLNNYTPPPETPVQPFNTAQARNKPKKKASAPSLMARLTKRDSTQAGSPASGRPASPRVSQLPAAESRSLNSRASGARGHIPIQVNIPPGLDQYAPPRTSSKAAAMMGAGGGPPMGAEGPGGGGRVPMKKFEPREAISVPSRATSDLAEFLKSSGPPPGMSGPNGQFAGPGPAEQEEVDGRSRMFGRRRKPSLTVRHGS</sequence>
<dbReference type="Proteomes" id="UP000078237">
    <property type="component" value="Unassembled WGS sequence"/>
</dbReference>
<organism evidence="2 3">
    <name type="scientific">Madurella mycetomatis</name>
    <dbReference type="NCBI Taxonomy" id="100816"/>
    <lineage>
        <taxon>Eukaryota</taxon>
        <taxon>Fungi</taxon>
        <taxon>Dikarya</taxon>
        <taxon>Ascomycota</taxon>
        <taxon>Pezizomycotina</taxon>
        <taxon>Sordariomycetes</taxon>
        <taxon>Sordariomycetidae</taxon>
        <taxon>Sordariales</taxon>
        <taxon>Sordariales incertae sedis</taxon>
        <taxon>Madurella</taxon>
    </lineage>
</organism>
<feature type="region of interest" description="Disordered" evidence="1">
    <location>
        <begin position="139"/>
        <end position="158"/>
    </location>
</feature>
<feature type="compositionally biased region" description="Low complexity" evidence="1">
    <location>
        <begin position="203"/>
        <end position="216"/>
    </location>
</feature>
<keyword evidence="3" id="KW-1185">Reference proteome</keyword>
<comment type="caution">
    <text evidence="2">The sequence shown here is derived from an EMBL/GenBank/DDBJ whole genome shotgun (WGS) entry which is preliminary data.</text>
</comment>
<proteinExistence type="predicted"/>
<reference evidence="2 3" key="1">
    <citation type="journal article" date="2016" name="Genome Announc.">
        <title>Genome Sequence of Madurella mycetomatis mm55, Isolated from a Human Mycetoma Case in Sudan.</title>
        <authorList>
            <person name="Smit S."/>
            <person name="Derks M.F."/>
            <person name="Bervoets S."/>
            <person name="Fahal A."/>
            <person name="van Leeuwen W."/>
            <person name="van Belkum A."/>
            <person name="van de Sande W.W."/>
        </authorList>
    </citation>
    <scope>NUCLEOTIDE SEQUENCE [LARGE SCALE GENOMIC DNA]</scope>
    <source>
        <strain evidence="3">mm55</strain>
    </source>
</reference>
<name>A0A175VUJ3_9PEZI</name>
<protein>
    <submittedName>
        <fullName evidence="2">Uncharacterized protein</fullName>
    </submittedName>
</protein>
<dbReference type="STRING" id="100816.A0A175VUJ3"/>
<gene>
    <name evidence="2" type="ORF">MMYC01_209191</name>
</gene>
<feature type="region of interest" description="Disordered" evidence="1">
    <location>
        <begin position="431"/>
        <end position="481"/>
    </location>
</feature>
<feature type="region of interest" description="Disordered" evidence="1">
    <location>
        <begin position="193"/>
        <end position="411"/>
    </location>
</feature>
<dbReference type="AlphaFoldDB" id="A0A175VUJ3"/>
<feature type="compositionally biased region" description="Gly residues" evidence="1">
    <location>
        <begin position="390"/>
        <end position="407"/>
    </location>
</feature>
<accession>A0A175VUJ3</accession>
<dbReference type="OrthoDB" id="5382203at2759"/>
<evidence type="ECO:0000313" key="2">
    <source>
        <dbReference type="EMBL" id="KXX74414.1"/>
    </source>
</evidence>
<evidence type="ECO:0000256" key="1">
    <source>
        <dbReference type="SAM" id="MobiDB-lite"/>
    </source>
</evidence>
<feature type="region of interest" description="Disordered" evidence="1">
    <location>
        <begin position="1"/>
        <end position="132"/>
    </location>
</feature>
<feature type="compositionally biased region" description="Acidic residues" evidence="1">
    <location>
        <begin position="252"/>
        <end position="264"/>
    </location>
</feature>
<feature type="compositionally biased region" description="Low complexity" evidence="1">
    <location>
        <begin position="84"/>
        <end position="93"/>
    </location>
</feature>
<evidence type="ECO:0000313" key="3">
    <source>
        <dbReference type="Proteomes" id="UP000078237"/>
    </source>
</evidence>